<feature type="repeat" description="ANK" evidence="3">
    <location>
        <begin position="1190"/>
        <end position="1222"/>
    </location>
</feature>
<dbReference type="InterPro" id="IPR027417">
    <property type="entry name" value="P-loop_NTPase"/>
</dbReference>
<reference evidence="5 6" key="1">
    <citation type="submission" date="2020-03" db="EMBL/GenBank/DDBJ databases">
        <title>Draft Genome Sequence of Cudoniella acicularis.</title>
        <authorList>
            <person name="Buettner E."/>
            <person name="Kellner H."/>
        </authorList>
    </citation>
    <scope>NUCLEOTIDE SEQUENCE [LARGE SCALE GENOMIC DNA]</scope>
    <source>
        <strain evidence="5 6">DSM 108380</strain>
    </source>
</reference>
<feature type="repeat" description="ANK" evidence="3">
    <location>
        <begin position="1730"/>
        <end position="1762"/>
    </location>
</feature>
<feature type="repeat" description="ANK" evidence="3">
    <location>
        <begin position="1090"/>
        <end position="1122"/>
    </location>
</feature>
<dbReference type="Gene3D" id="1.25.40.20">
    <property type="entry name" value="Ankyrin repeat-containing domain"/>
    <property type="match status" value="8"/>
</dbReference>
<feature type="repeat" description="ANK" evidence="3">
    <location>
        <begin position="1330"/>
        <end position="1362"/>
    </location>
</feature>
<feature type="domain" description="Nephrocystin 3-like N-terminal" evidence="4">
    <location>
        <begin position="364"/>
        <end position="535"/>
    </location>
</feature>
<feature type="repeat" description="ANK" evidence="3">
    <location>
        <begin position="1496"/>
        <end position="1528"/>
    </location>
</feature>
<dbReference type="GO" id="GO:0009116">
    <property type="term" value="P:nucleoside metabolic process"/>
    <property type="evidence" value="ECO:0007669"/>
    <property type="project" value="InterPro"/>
</dbReference>
<feature type="repeat" description="ANK" evidence="3">
    <location>
        <begin position="1696"/>
        <end position="1728"/>
    </location>
</feature>
<dbReference type="PROSITE" id="PS50297">
    <property type="entry name" value="ANK_REP_REGION"/>
    <property type="match status" value="16"/>
</dbReference>
<feature type="repeat" description="ANK" evidence="3">
    <location>
        <begin position="1662"/>
        <end position="1694"/>
    </location>
</feature>
<keyword evidence="2 3" id="KW-0040">ANK repeat</keyword>
<feature type="repeat" description="ANK" evidence="3">
    <location>
        <begin position="1763"/>
        <end position="1795"/>
    </location>
</feature>
<feature type="repeat" description="ANK" evidence="3">
    <location>
        <begin position="1463"/>
        <end position="1495"/>
    </location>
</feature>
<dbReference type="SUPFAM" id="SSF53167">
    <property type="entry name" value="Purine and uridine phosphorylases"/>
    <property type="match status" value="1"/>
</dbReference>
<dbReference type="Pfam" id="PF00023">
    <property type="entry name" value="Ank"/>
    <property type="match status" value="1"/>
</dbReference>
<dbReference type="InterPro" id="IPR036770">
    <property type="entry name" value="Ankyrin_rpt-contain_sf"/>
</dbReference>
<keyword evidence="1" id="KW-0677">Repeat</keyword>
<dbReference type="PRINTS" id="PR01415">
    <property type="entry name" value="ANKYRIN"/>
</dbReference>
<dbReference type="InterPro" id="IPR035994">
    <property type="entry name" value="Nucleoside_phosphorylase_sf"/>
</dbReference>
<dbReference type="SUPFAM" id="SSF48403">
    <property type="entry name" value="Ankyrin repeat"/>
    <property type="match status" value="3"/>
</dbReference>
<dbReference type="PANTHER" id="PTHR24198">
    <property type="entry name" value="ANKYRIN REPEAT AND PROTEIN KINASE DOMAIN-CONTAINING PROTEIN"/>
    <property type="match status" value="1"/>
</dbReference>
<keyword evidence="6" id="KW-1185">Reference proteome</keyword>
<dbReference type="SMART" id="SM00248">
    <property type="entry name" value="ANK"/>
    <property type="match status" value="27"/>
</dbReference>
<dbReference type="Gene3D" id="3.40.50.1580">
    <property type="entry name" value="Nucleoside phosphorylase domain"/>
    <property type="match status" value="1"/>
</dbReference>
<dbReference type="Pfam" id="PF13637">
    <property type="entry name" value="Ank_4"/>
    <property type="match status" value="2"/>
</dbReference>
<evidence type="ECO:0000259" key="4">
    <source>
        <dbReference type="Pfam" id="PF24883"/>
    </source>
</evidence>
<feature type="repeat" description="ANK" evidence="3">
    <location>
        <begin position="1223"/>
        <end position="1255"/>
    </location>
</feature>
<feature type="repeat" description="ANK" evidence="3">
    <location>
        <begin position="1562"/>
        <end position="1594"/>
    </location>
</feature>
<dbReference type="EMBL" id="JAAMPI010000717">
    <property type="protein sequence ID" value="KAF4629121.1"/>
    <property type="molecule type" value="Genomic_DNA"/>
</dbReference>
<dbReference type="Proteomes" id="UP000566819">
    <property type="component" value="Unassembled WGS sequence"/>
</dbReference>
<name>A0A8H4RI37_9HELO</name>
<feature type="repeat" description="ANK" evidence="3">
    <location>
        <begin position="1057"/>
        <end position="1089"/>
    </location>
</feature>
<evidence type="ECO:0000256" key="2">
    <source>
        <dbReference type="ARBA" id="ARBA00023043"/>
    </source>
</evidence>
<accession>A0A8H4RI37</accession>
<evidence type="ECO:0000313" key="5">
    <source>
        <dbReference type="EMBL" id="KAF4629121.1"/>
    </source>
</evidence>
<feature type="repeat" description="ANK" evidence="3">
    <location>
        <begin position="1157"/>
        <end position="1189"/>
    </location>
</feature>
<dbReference type="Pfam" id="PF12796">
    <property type="entry name" value="Ank_2"/>
    <property type="match status" value="7"/>
</dbReference>
<feature type="repeat" description="ANK" evidence="3">
    <location>
        <begin position="924"/>
        <end position="956"/>
    </location>
</feature>
<feature type="repeat" description="ANK" evidence="3">
    <location>
        <begin position="1296"/>
        <end position="1328"/>
    </location>
</feature>
<dbReference type="InterPro" id="IPR002110">
    <property type="entry name" value="Ankyrin_rpt"/>
</dbReference>
<proteinExistence type="predicted"/>
<evidence type="ECO:0000256" key="1">
    <source>
        <dbReference type="ARBA" id="ARBA00022737"/>
    </source>
</evidence>
<dbReference type="PANTHER" id="PTHR24198:SF165">
    <property type="entry name" value="ANKYRIN REPEAT-CONTAINING PROTEIN-RELATED"/>
    <property type="match status" value="1"/>
</dbReference>
<dbReference type="Pfam" id="PF24883">
    <property type="entry name" value="NPHP3_N"/>
    <property type="match status" value="1"/>
</dbReference>
<protein>
    <recommendedName>
        <fullName evidence="4">Nephrocystin 3-like N-terminal domain-containing protein</fullName>
    </recommendedName>
</protein>
<feature type="repeat" description="ANK" evidence="3">
    <location>
        <begin position="888"/>
        <end position="920"/>
    </location>
</feature>
<gene>
    <name evidence="5" type="ORF">G7Y89_g9028</name>
</gene>
<feature type="repeat" description="ANK" evidence="3">
    <location>
        <begin position="1529"/>
        <end position="1561"/>
    </location>
</feature>
<dbReference type="OrthoDB" id="163438at2759"/>
<evidence type="ECO:0000313" key="6">
    <source>
        <dbReference type="Proteomes" id="UP000566819"/>
    </source>
</evidence>
<dbReference type="SUPFAM" id="SSF52540">
    <property type="entry name" value="P-loop containing nucleoside triphosphate hydrolases"/>
    <property type="match status" value="1"/>
</dbReference>
<dbReference type="GO" id="GO:0003824">
    <property type="term" value="F:catalytic activity"/>
    <property type="evidence" value="ECO:0007669"/>
    <property type="project" value="InterPro"/>
</dbReference>
<evidence type="ECO:0000256" key="3">
    <source>
        <dbReference type="PROSITE-ProRule" id="PRU00023"/>
    </source>
</evidence>
<dbReference type="Gene3D" id="3.40.50.300">
    <property type="entry name" value="P-loop containing nucleotide triphosphate hydrolases"/>
    <property type="match status" value="1"/>
</dbReference>
<feature type="repeat" description="ANK" evidence="3">
    <location>
        <begin position="1363"/>
        <end position="1395"/>
    </location>
</feature>
<sequence>MSQNIRTHGGYRIGIICVLELEKAAMVAMLDEHHSELGQDEGDENNYILGKIGANNVAIASRSAGSRGSSSALAIAKHMELTFPIQFHLLVGLGGGVWSKSYDIRLGDVVVGNPIGFRGGVIRWGNEMGTEEQHARGPKLQRMKNVELADSKIIQQPPPPLLFALQSVREKELVEGIDFTTSLSPLIRDQFQYPGTEADLLFRSTSLHKGSKACEERCNPNMVICRRPRQSSTPKIHYGIIASGKSMTCGKTRDKVARDNDAICFDTDSADLVENFSCLVIKGICNYADTHKTEAFQSYAAMTAAAFAREVVSYIDEQQTHTYFGRALLHSTEFLTDGQAKLLERFRTTNYEIDQNVYPDRVPGTCSWVLNSSTYREWVQGNSPSVLWITADPGCGKSVLARSLTEHELRNDDRNVISFFSFKELPSHTQANSQSLACLSAILHQLFTQKQFLLKYAITAVEARFDQPLSFANLWNLLLDIANDPETGEITCVLDALDQCDKVGQWQLIQALDNLCKGNLNNRDASTLKFLVTSRPNFSSEASIRRILSEMPAVHLANEKVRVMMNCEIDDLVESRVGDLGLEFNLDLAIQSALIQKLLSVQNRSHLWLSLVFTVIYKSLTVDSSLGNSFVESIPETVNDSYEAIMNTIPSKESSRAEKLFRIIIAAERPLTLQELNIALNIGRNCVCYEDLDIQPENIFHAELQSLSAGLIIVKNSRVYFVHETAKYFLMAPESGDEAVDRTNLASQSWRKSILPPQSHHTLAKACIYYLLFDVFMDIKIRDDGKYHNLDELYESHNLLEYATKYFVVHLRFAQRSNDTNLSKLALPLCDTRSSCFRLWYDSRQTIADFCDRSRLPTDLMIASYVGLESIVKLKVQNGAGVNKMDTGGYTALMYAIKRNSVGAARILIENGADINHRVEHTFLHPTPLLSAIQKKSYEMAELLINNGADINATNFRNQTPLIIASMMNHIDLAKLLLSFRYRAERYVKDSESRSALWWAANNNNMDMARLLLLQSSIGDIEDYQRVLEWATRHGNHTFVDFILNKCLSLIRLMDDSGNPLLSVAAGKGHDDVVKILLAAGANINEQDPSGGTPLNWAAANGKQDIIRLLLANGATINGSNEGDKRTPLSKAAENGHEAVAIQLIECNCHLDTPDAHGRTPLSWASTMGHERIVRLLLSHGVDPNSKDRRGFTPLLWTMQRRFEAVSILLVEYNADVNVKDENGWLPILYALESGQLAVAQLIIKSGTDLNSSFSFDVAIPHHRPLLFWSVMRGYESFTELLLANGVTIDIHDSESRRTPLSKAAEEGREGIVSLLIRHGADPNFTDGEDNRTPLSRASEMGHGTVVRLLVSAGANFELKDELGRTPLFWAIQSGYRIVVKALLEMGAKIESLPTKHWQMCLHWALEDRDLSTKNILLEQYLAADELHSNYETLLIWVVENEHESFAVQLIEQDISNGTRNDFEQTVLLKAAEIGLVEVVQLLLHRNVEIESRDSRGHTPLLKAAIAGNDAIVKLLLEYGSNANCIDTFGRTPLALASRNGHVAIIQLFINQSVDIEAKDFTGQTPLIWAARSGELQATQLLIETGVNVNDTDQSRRTALWRAAEGGYEKIVVTLLKHGASLEIADSETGHTALSWTVCLGNLAMTRLLLQNEAKYDPGDKNGRSPLSWAAEMGNQPIIKLLVDKGANCDSMDDESGRTPLSRAAEKGHEDIVRFLLSKGSYIDSIDTDYGRTPLLYASRGGHYQTVLILTSNNAEVDRKDFTGRTPLSWAAGNGHEDVVQWLLTEKADLDARDDSGRTALSWAAAGGHTEISQMLRSTTEMLSMALIEGQFDEPWSFDHVHSKDEEMDCSRDIQGTISLCVQLIDPYTGYAEDGLETKAKRKPGEVTFLDTTSDTNSIHNTSLVRH</sequence>
<dbReference type="InterPro" id="IPR056884">
    <property type="entry name" value="NPHP3-like_N"/>
</dbReference>
<feature type="repeat" description="ANK" evidence="3">
    <location>
        <begin position="1595"/>
        <end position="1627"/>
    </location>
</feature>
<organism evidence="5 6">
    <name type="scientific">Cudoniella acicularis</name>
    <dbReference type="NCBI Taxonomy" id="354080"/>
    <lineage>
        <taxon>Eukaryota</taxon>
        <taxon>Fungi</taxon>
        <taxon>Dikarya</taxon>
        <taxon>Ascomycota</taxon>
        <taxon>Pezizomycotina</taxon>
        <taxon>Leotiomycetes</taxon>
        <taxon>Helotiales</taxon>
        <taxon>Tricladiaceae</taxon>
        <taxon>Cudoniella</taxon>
    </lineage>
</organism>
<comment type="caution">
    <text evidence="5">The sequence shown here is derived from an EMBL/GenBank/DDBJ whole genome shotgun (WGS) entry which is preliminary data.</text>
</comment>
<dbReference type="PROSITE" id="PS50088">
    <property type="entry name" value="ANK_REPEAT"/>
    <property type="match status" value="19"/>
</dbReference>